<keyword evidence="2" id="KW-1185">Reference proteome</keyword>
<dbReference type="RefSeq" id="XP_024744533.1">
    <property type="nucleotide sequence ID" value="XM_024873689.1"/>
</dbReference>
<dbReference type="EMBL" id="KZ613740">
    <property type="protein sequence ID" value="PMD67629.1"/>
    <property type="molecule type" value="Genomic_DNA"/>
</dbReference>
<dbReference type="Gene3D" id="3.30.160.60">
    <property type="entry name" value="Classic Zinc Finger"/>
    <property type="match status" value="1"/>
</dbReference>
<organism evidence="1 2">
    <name type="scientific">Hyaloscypha bicolor E</name>
    <dbReference type="NCBI Taxonomy" id="1095630"/>
    <lineage>
        <taxon>Eukaryota</taxon>
        <taxon>Fungi</taxon>
        <taxon>Dikarya</taxon>
        <taxon>Ascomycota</taxon>
        <taxon>Pezizomycotina</taxon>
        <taxon>Leotiomycetes</taxon>
        <taxon>Helotiales</taxon>
        <taxon>Hyaloscyphaceae</taxon>
        <taxon>Hyaloscypha</taxon>
        <taxon>Hyaloscypha bicolor</taxon>
    </lineage>
</organism>
<dbReference type="OrthoDB" id="2687452at2759"/>
<proteinExistence type="predicted"/>
<evidence type="ECO:0000313" key="1">
    <source>
        <dbReference type="EMBL" id="PMD67629.1"/>
    </source>
</evidence>
<gene>
    <name evidence="1" type="ORF">K444DRAFT_516470</name>
</gene>
<name>A0A2J6TX72_9HELO</name>
<evidence type="ECO:0008006" key="3">
    <source>
        <dbReference type="Google" id="ProtNLM"/>
    </source>
</evidence>
<protein>
    <recommendedName>
        <fullName evidence="3">C2H2-type domain-containing protein</fullName>
    </recommendedName>
</protein>
<sequence length="277" mass="32045">MPLTSAVEYSLGNRHTPKSLGWTNDTPYAKLYELRVPKGKEPYLELLPRWTVTFATPQRVYLDKPENPQKDEFPCQYPGSCPNNKSNVFGRPADLERHYKVVHAPDQIETFPCDYRKCNRSTEPFTRKDHYRDHLRDYHKEDIGSAKTDKMAKNNKEIYAKLQRDWLKERHTRPGSWRCGKCLVKVDVKIHGWDCPECKTSCEGDRVKVRQLLAGENGKAEKEETYGESMGMALEQNEYYSYSGPTACSVCEGSEWIEDGYGAWQPCAHAHTQVHYL</sequence>
<dbReference type="GeneID" id="36581769"/>
<dbReference type="InParanoid" id="A0A2J6TX72"/>
<reference evidence="1 2" key="1">
    <citation type="submission" date="2016-04" db="EMBL/GenBank/DDBJ databases">
        <title>A degradative enzymes factory behind the ericoid mycorrhizal symbiosis.</title>
        <authorList>
            <consortium name="DOE Joint Genome Institute"/>
            <person name="Martino E."/>
            <person name="Morin E."/>
            <person name="Grelet G."/>
            <person name="Kuo A."/>
            <person name="Kohler A."/>
            <person name="Daghino S."/>
            <person name="Barry K."/>
            <person name="Choi C."/>
            <person name="Cichocki N."/>
            <person name="Clum A."/>
            <person name="Copeland A."/>
            <person name="Hainaut M."/>
            <person name="Haridas S."/>
            <person name="Labutti K."/>
            <person name="Lindquist E."/>
            <person name="Lipzen A."/>
            <person name="Khouja H.-R."/>
            <person name="Murat C."/>
            <person name="Ohm R."/>
            <person name="Olson A."/>
            <person name="Spatafora J."/>
            <person name="Veneault-Fourrey C."/>
            <person name="Henrissat B."/>
            <person name="Grigoriev I."/>
            <person name="Martin F."/>
            <person name="Perotto S."/>
        </authorList>
    </citation>
    <scope>NUCLEOTIDE SEQUENCE [LARGE SCALE GENOMIC DNA]</scope>
    <source>
        <strain evidence="1 2">E</strain>
    </source>
</reference>
<accession>A0A2J6TX72</accession>
<dbReference type="AlphaFoldDB" id="A0A2J6TX72"/>
<dbReference type="Proteomes" id="UP000235371">
    <property type="component" value="Unassembled WGS sequence"/>
</dbReference>
<evidence type="ECO:0000313" key="2">
    <source>
        <dbReference type="Proteomes" id="UP000235371"/>
    </source>
</evidence>